<name>A0ABT1MBH9_9MYCO</name>
<gene>
    <name evidence="2" type="ORF">NM203_30520</name>
</gene>
<sequence>MSDAQRHAALTALHVGEPYLAILVLVTALSQSGYPLPSDLYDEFSEWLRVLPEEDSYNAWSPGQLELRVMAADLHVSNAVPAITGGYGDATLCYFVFDDADVVNASRERQADALRRWLQVNRPSPALRTDMRINGFGDLLDHPDPPPGDEVGAE</sequence>
<organism evidence="2 3">
    <name type="scientific">Mycolicibacterium arenosum</name>
    <dbReference type="NCBI Taxonomy" id="2952157"/>
    <lineage>
        <taxon>Bacteria</taxon>
        <taxon>Bacillati</taxon>
        <taxon>Actinomycetota</taxon>
        <taxon>Actinomycetes</taxon>
        <taxon>Mycobacteriales</taxon>
        <taxon>Mycobacteriaceae</taxon>
        <taxon>Mycolicibacterium</taxon>
    </lineage>
</organism>
<protein>
    <submittedName>
        <fullName evidence="2">Uncharacterized protein</fullName>
    </submittedName>
</protein>
<comment type="caution">
    <text evidence="2">The sequence shown here is derived from an EMBL/GenBank/DDBJ whole genome shotgun (WGS) entry which is preliminary data.</text>
</comment>
<feature type="region of interest" description="Disordered" evidence="1">
    <location>
        <begin position="135"/>
        <end position="154"/>
    </location>
</feature>
<evidence type="ECO:0000313" key="3">
    <source>
        <dbReference type="Proteomes" id="UP001651690"/>
    </source>
</evidence>
<keyword evidence="3" id="KW-1185">Reference proteome</keyword>
<dbReference type="Proteomes" id="UP001651690">
    <property type="component" value="Unassembled WGS sequence"/>
</dbReference>
<accession>A0ABT1MBH9</accession>
<proteinExistence type="predicted"/>
<reference evidence="2 3" key="1">
    <citation type="submission" date="2022-06" db="EMBL/GenBank/DDBJ databases">
        <title>Mycolicibacterium sp. CAU 1645 isolated from seawater.</title>
        <authorList>
            <person name="Kim W."/>
        </authorList>
    </citation>
    <scope>NUCLEOTIDE SEQUENCE [LARGE SCALE GENOMIC DNA]</scope>
    <source>
        <strain evidence="2 3">CAU 1645</strain>
    </source>
</reference>
<dbReference type="EMBL" id="JANDBD010000017">
    <property type="protein sequence ID" value="MCP9276529.1"/>
    <property type="molecule type" value="Genomic_DNA"/>
</dbReference>
<evidence type="ECO:0000256" key="1">
    <source>
        <dbReference type="SAM" id="MobiDB-lite"/>
    </source>
</evidence>
<dbReference type="RefSeq" id="WP_255064588.1">
    <property type="nucleotide sequence ID" value="NZ_JANDBD010000017.1"/>
</dbReference>
<evidence type="ECO:0000313" key="2">
    <source>
        <dbReference type="EMBL" id="MCP9276529.1"/>
    </source>
</evidence>